<dbReference type="Gene3D" id="3.30.1540.10">
    <property type="entry name" value="formyl-coa transferase, domain 3"/>
    <property type="match status" value="1"/>
</dbReference>
<evidence type="ECO:0000313" key="3">
    <source>
        <dbReference type="EMBL" id="KAF2153171.1"/>
    </source>
</evidence>
<protein>
    <submittedName>
        <fullName evidence="3">CAIB/BAIF family protein</fullName>
    </submittedName>
</protein>
<gene>
    <name evidence="3" type="ORF">K461DRAFT_293454</name>
</gene>
<reference evidence="3" key="1">
    <citation type="journal article" date="2020" name="Stud. Mycol.">
        <title>101 Dothideomycetes genomes: a test case for predicting lifestyles and emergence of pathogens.</title>
        <authorList>
            <person name="Haridas S."/>
            <person name="Albert R."/>
            <person name="Binder M."/>
            <person name="Bloem J."/>
            <person name="Labutti K."/>
            <person name="Salamov A."/>
            <person name="Andreopoulos B."/>
            <person name="Baker S."/>
            <person name="Barry K."/>
            <person name="Bills G."/>
            <person name="Bluhm B."/>
            <person name="Cannon C."/>
            <person name="Castanera R."/>
            <person name="Culley D."/>
            <person name="Daum C."/>
            <person name="Ezra D."/>
            <person name="Gonzalez J."/>
            <person name="Henrissat B."/>
            <person name="Kuo A."/>
            <person name="Liang C."/>
            <person name="Lipzen A."/>
            <person name="Lutzoni F."/>
            <person name="Magnuson J."/>
            <person name="Mondo S."/>
            <person name="Nolan M."/>
            <person name="Ohm R."/>
            <person name="Pangilinan J."/>
            <person name="Park H.-J."/>
            <person name="Ramirez L."/>
            <person name="Alfaro M."/>
            <person name="Sun H."/>
            <person name="Tritt A."/>
            <person name="Yoshinaga Y."/>
            <person name="Zwiers L.-H."/>
            <person name="Turgeon B."/>
            <person name="Goodwin S."/>
            <person name="Spatafora J."/>
            <person name="Crous P."/>
            <person name="Grigoriev I."/>
        </authorList>
    </citation>
    <scope>NUCLEOTIDE SEQUENCE</scope>
    <source>
        <strain evidence="3">CBS 260.36</strain>
    </source>
</reference>
<dbReference type="Proteomes" id="UP000799439">
    <property type="component" value="Unassembled WGS sequence"/>
</dbReference>
<dbReference type="OrthoDB" id="5863171at2759"/>
<dbReference type="InterPro" id="IPR044855">
    <property type="entry name" value="CoA-Trfase_III_dom3_sf"/>
</dbReference>
<organism evidence="3 4">
    <name type="scientific">Myriangium duriaei CBS 260.36</name>
    <dbReference type="NCBI Taxonomy" id="1168546"/>
    <lineage>
        <taxon>Eukaryota</taxon>
        <taxon>Fungi</taxon>
        <taxon>Dikarya</taxon>
        <taxon>Ascomycota</taxon>
        <taxon>Pezizomycotina</taxon>
        <taxon>Dothideomycetes</taxon>
        <taxon>Dothideomycetidae</taxon>
        <taxon>Myriangiales</taxon>
        <taxon>Myriangiaceae</taxon>
        <taxon>Myriangium</taxon>
    </lineage>
</organism>
<proteinExistence type="inferred from homology"/>
<name>A0A9P4J2B3_9PEZI</name>
<dbReference type="PANTHER" id="PTHR48207:SF3">
    <property type="entry name" value="SUCCINATE--HYDROXYMETHYLGLUTARATE COA-TRANSFERASE"/>
    <property type="match status" value="1"/>
</dbReference>
<dbReference type="EMBL" id="ML996085">
    <property type="protein sequence ID" value="KAF2153171.1"/>
    <property type="molecule type" value="Genomic_DNA"/>
</dbReference>
<dbReference type="SUPFAM" id="SSF89796">
    <property type="entry name" value="CoA-transferase family III (CaiB/BaiF)"/>
    <property type="match status" value="1"/>
</dbReference>
<accession>A0A9P4J2B3</accession>
<keyword evidence="2" id="KW-0808">Transferase</keyword>
<sequence>MSQWRGLATPALNALGTTSGLPLAGIKVLDLTRILAGPYATQMLGDLGASVTKIEDVQYGDGTRGWGPPYAPYTLAKHGKKAGESAYFLAASSFPANRNKKSVAIDFRHEAGRDLLYRMIKEADVLVENYVPGKLAKKGLDYETVSKINPRLIYASVTGYGQTGPYSKRAGFDVMVAAEMGMMHITGSRDGEPVKVGVAVTDLTTGMYTVVAVLSALWRRQITNRGQHIDMALSDVQVAMLANIASSHLISGLPDEGRWGTAHPSIVPYGGFKTIDGDIMLGGATEGAYKILCEKLNKPEWVTDPRFATNSVRVENRSLLSDMIEEITMTKTTEEWIAILEGSGMPYAPINNIEAVFKDPHVLARGMITEIDHPECGKIKLVSSPMKFSESPPTIRMAPPTLGQHTEEVLADLGITMEEVMQLRAAKTVA</sequence>
<dbReference type="GO" id="GO:0047369">
    <property type="term" value="F:succinate-hydroxymethylglutarate CoA-transferase activity"/>
    <property type="evidence" value="ECO:0007669"/>
    <property type="project" value="TreeGrafter"/>
</dbReference>
<keyword evidence="4" id="KW-1185">Reference proteome</keyword>
<dbReference type="AlphaFoldDB" id="A0A9P4J2B3"/>
<dbReference type="Gene3D" id="3.40.50.10540">
    <property type="entry name" value="Crotonobetainyl-coa:carnitine coa-transferase, domain 1"/>
    <property type="match status" value="1"/>
</dbReference>
<dbReference type="GO" id="GO:0005739">
    <property type="term" value="C:mitochondrion"/>
    <property type="evidence" value="ECO:0007669"/>
    <property type="project" value="TreeGrafter"/>
</dbReference>
<dbReference type="InterPro" id="IPR050483">
    <property type="entry name" value="CoA-transferase_III_domain"/>
</dbReference>
<dbReference type="InterPro" id="IPR023606">
    <property type="entry name" value="CoA-Trfase_III_dom_1_sf"/>
</dbReference>
<comment type="caution">
    <text evidence="3">The sequence shown here is derived from an EMBL/GenBank/DDBJ whole genome shotgun (WGS) entry which is preliminary data.</text>
</comment>
<evidence type="ECO:0000256" key="1">
    <source>
        <dbReference type="ARBA" id="ARBA00008383"/>
    </source>
</evidence>
<comment type="similarity">
    <text evidence="1">Belongs to the CoA-transferase III family.</text>
</comment>
<dbReference type="Pfam" id="PF02515">
    <property type="entry name" value="CoA_transf_3"/>
    <property type="match status" value="1"/>
</dbReference>
<evidence type="ECO:0000313" key="4">
    <source>
        <dbReference type="Proteomes" id="UP000799439"/>
    </source>
</evidence>
<evidence type="ECO:0000256" key="2">
    <source>
        <dbReference type="ARBA" id="ARBA00022679"/>
    </source>
</evidence>
<dbReference type="PANTHER" id="PTHR48207">
    <property type="entry name" value="SUCCINATE--HYDROXYMETHYLGLUTARATE COA-TRANSFERASE"/>
    <property type="match status" value="1"/>
</dbReference>
<dbReference type="InterPro" id="IPR003673">
    <property type="entry name" value="CoA-Trfase_fam_III"/>
</dbReference>